<feature type="transmembrane region" description="Helical" evidence="6">
    <location>
        <begin position="85"/>
        <end position="105"/>
    </location>
</feature>
<dbReference type="OrthoDB" id="9814608at2"/>
<evidence type="ECO:0000313" key="7">
    <source>
        <dbReference type="EMBL" id="OUN02803.1"/>
    </source>
</evidence>
<keyword evidence="2" id="KW-1003">Cell membrane</keyword>
<feature type="transmembrane region" description="Helical" evidence="6">
    <location>
        <begin position="336"/>
        <end position="356"/>
    </location>
</feature>
<feature type="transmembrane region" description="Helical" evidence="6">
    <location>
        <begin position="453"/>
        <end position="471"/>
    </location>
</feature>
<dbReference type="PANTHER" id="PTHR30250">
    <property type="entry name" value="PST FAMILY PREDICTED COLANIC ACID TRANSPORTER"/>
    <property type="match status" value="1"/>
</dbReference>
<dbReference type="GO" id="GO:0005886">
    <property type="term" value="C:plasma membrane"/>
    <property type="evidence" value="ECO:0007669"/>
    <property type="project" value="UniProtKB-SubCell"/>
</dbReference>
<evidence type="ECO:0000256" key="6">
    <source>
        <dbReference type="SAM" id="Phobius"/>
    </source>
</evidence>
<feature type="transmembrane region" description="Helical" evidence="6">
    <location>
        <begin position="12"/>
        <end position="30"/>
    </location>
</feature>
<evidence type="ECO:0000256" key="2">
    <source>
        <dbReference type="ARBA" id="ARBA00022475"/>
    </source>
</evidence>
<keyword evidence="5 6" id="KW-0472">Membrane</keyword>
<dbReference type="eggNOG" id="COG2244">
    <property type="taxonomic scope" value="Bacteria"/>
</dbReference>
<feature type="transmembrane region" description="Helical" evidence="6">
    <location>
        <begin position="306"/>
        <end position="330"/>
    </location>
</feature>
<evidence type="ECO:0000256" key="4">
    <source>
        <dbReference type="ARBA" id="ARBA00022989"/>
    </source>
</evidence>
<dbReference type="Pfam" id="PF01943">
    <property type="entry name" value="Polysacc_synt"/>
    <property type="match status" value="1"/>
</dbReference>
<dbReference type="InterPro" id="IPR050833">
    <property type="entry name" value="Poly_Biosynth_Transport"/>
</dbReference>
<feature type="transmembrane region" description="Helical" evidence="6">
    <location>
        <begin position="214"/>
        <end position="235"/>
    </location>
</feature>
<dbReference type="InterPro" id="IPR002797">
    <property type="entry name" value="Polysacc_synth"/>
</dbReference>
<dbReference type="PANTHER" id="PTHR30250:SF11">
    <property type="entry name" value="O-ANTIGEN TRANSPORTER-RELATED"/>
    <property type="match status" value="1"/>
</dbReference>
<feature type="transmembrane region" description="Helical" evidence="6">
    <location>
        <begin position="156"/>
        <end position="179"/>
    </location>
</feature>
<name>A0A1Y3QT22_9BACT</name>
<feature type="transmembrane region" description="Helical" evidence="6">
    <location>
        <begin position="125"/>
        <end position="144"/>
    </location>
</feature>
<dbReference type="EMBL" id="NFHB01000006">
    <property type="protein sequence ID" value="OUN02803.1"/>
    <property type="molecule type" value="Genomic_DNA"/>
</dbReference>
<dbReference type="Proteomes" id="UP000195772">
    <property type="component" value="Unassembled WGS sequence"/>
</dbReference>
<reference evidence="8" key="1">
    <citation type="submission" date="2017-04" db="EMBL/GenBank/DDBJ databases">
        <title>Function of individual gut microbiota members based on whole genome sequencing of pure cultures obtained from chicken caecum.</title>
        <authorList>
            <person name="Medvecky M."/>
            <person name="Cejkova D."/>
            <person name="Polansky O."/>
            <person name="Karasova D."/>
            <person name="Kubasova T."/>
            <person name="Cizek A."/>
            <person name="Rychlik I."/>
        </authorList>
    </citation>
    <scope>NUCLEOTIDE SEQUENCE [LARGE SCALE GENOMIC DNA]</scope>
    <source>
        <strain evidence="8">An90</strain>
    </source>
</reference>
<feature type="transmembrane region" description="Helical" evidence="6">
    <location>
        <begin position="45"/>
        <end position="65"/>
    </location>
</feature>
<sequence>MLEKLAKQTAVYGISTIAVRFLSYLLTPYYTRIFGQETYGVVTDIYALIPLALTLLTMGMESSYFRFSAKAEEAGGDVKAAKRRLFATTWGVTSLAAAVFFVVVAFFRDGISHLMGEAYVAHPEYIVWVGLIILFDVWSCLPFSRLREQGRAMLFVGLKAMGVVLNVVLAVAFGLAGLFSTGFGVGWVFVANLIASAVTWLVILATVDRTVPKINWALLAAVFAYSLPLLIGGLAGTANEFIDRQLIKYLVPEGAMAELGVYGAITKIAVVMMLFYQMYRLAAEPFFLSNFKKSDFVQMNAAALKYYVMASMLIFLGIALFRDLFALIVGRDFREGIFILPVVLGANVLTGVWLNLSFWYKREEKTSLAIVVTGAGLVAMMAFGFWFIPLWGYYGAAWARLASESAMVGVSWWLNRRFYPTPYDWRRIGEYVAVALAVFAACEAVAAFDGNKLITYAFNIVLFATYAAYLVRRERIDVGAMLRAALKRK</sequence>
<feature type="transmembrane region" description="Helical" evidence="6">
    <location>
        <begin position="185"/>
        <end position="207"/>
    </location>
</feature>
<comment type="caution">
    <text evidence="7">The sequence shown here is derived from an EMBL/GenBank/DDBJ whole genome shotgun (WGS) entry which is preliminary data.</text>
</comment>
<accession>A0A1Y3QT22</accession>
<comment type="subcellular location">
    <subcellularLocation>
        <location evidence="1">Cell membrane</location>
        <topology evidence="1">Multi-pass membrane protein</topology>
    </subcellularLocation>
</comment>
<protein>
    <submittedName>
        <fullName evidence="7">Uncharacterized protein</fullName>
    </submittedName>
</protein>
<gene>
    <name evidence="7" type="ORF">B5G41_09725</name>
</gene>
<evidence type="ECO:0000313" key="8">
    <source>
        <dbReference type="Proteomes" id="UP000195772"/>
    </source>
</evidence>
<proteinExistence type="predicted"/>
<dbReference type="RefSeq" id="WP_087402658.1">
    <property type="nucleotide sequence ID" value="NZ_JADCKD010000006.1"/>
</dbReference>
<feature type="transmembrane region" description="Helical" evidence="6">
    <location>
        <begin position="428"/>
        <end position="447"/>
    </location>
</feature>
<feature type="transmembrane region" description="Helical" evidence="6">
    <location>
        <begin position="397"/>
        <end position="416"/>
    </location>
</feature>
<dbReference type="AlphaFoldDB" id="A0A1Y3QT22"/>
<organism evidence="7 8">
    <name type="scientific">Alistipes onderdonkii</name>
    <dbReference type="NCBI Taxonomy" id="328813"/>
    <lineage>
        <taxon>Bacteria</taxon>
        <taxon>Pseudomonadati</taxon>
        <taxon>Bacteroidota</taxon>
        <taxon>Bacteroidia</taxon>
        <taxon>Bacteroidales</taxon>
        <taxon>Rikenellaceae</taxon>
        <taxon>Alistipes</taxon>
    </lineage>
</organism>
<evidence type="ECO:0000256" key="3">
    <source>
        <dbReference type="ARBA" id="ARBA00022692"/>
    </source>
</evidence>
<evidence type="ECO:0000256" key="5">
    <source>
        <dbReference type="ARBA" id="ARBA00023136"/>
    </source>
</evidence>
<keyword evidence="3 6" id="KW-0812">Transmembrane</keyword>
<feature type="transmembrane region" description="Helical" evidence="6">
    <location>
        <begin position="255"/>
        <end position="276"/>
    </location>
</feature>
<keyword evidence="4 6" id="KW-1133">Transmembrane helix</keyword>
<evidence type="ECO:0000256" key="1">
    <source>
        <dbReference type="ARBA" id="ARBA00004651"/>
    </source>
</evidence>
<feature type="transmembrane region" description="Helical" evidence="6">
    <location>
        <begin position="368"/>
        <end position="391"/>
    </location>
</feature>